<gene>
    <name evidence="3" type="ORF">BN1047_00090</name>
</gene>
<feature type="transmembrane region" description="Helical" evidence="1">
    <location>
        <begin position="97"/>
        <end position="118"/>
    </location>
</feature>
<feature type="transmembrane region" description="Helical" evidence="1">
    <location>
        <begin position="223"/>
        <end position="243"/>
    </location>
</feature>
<accession>A0AAV2WE58</accession>
<dbReference type="InterPro" id="IPR003675">
    <property type="entry name" value="Rce1/LyrA-like_dom"/>
</dbReference>
<dbReference type="GO" id="GO:0006508">
    <property type="term" value="P:proteolysis"/>
    <property type="evidence" value="ECO:0007669"/>
    <property type="project" value="UniProtKB-KW"/>
</dbReference>
<keyword evidence="3" id="KW-0645">Protease</keyword>
<dbReference type="GO" id="GO:0004175">
    <property type="term" value="F:endopeptidase activity"/>
    <property type="evidence" value="ECO:0007669"/>
    <property type="project" value="UniProtKB-ARBA"/>
</dbReference>
<evidence type="ECO:0000259" key="2">
    <source>
        <dbReference type="Pfam" id="PF02517"/>
    </source>
</evidence>
<proteinExistence type="predicted"/>
<dbReference type="GO" id="GO:0080120">
    <property type="term" value="P:CAAX-box protein maturation"/>
    <property type="evidence" value="ECO:0007669"/>
    <property type="project" value="UniProtKB-ARBA"/>
</dbReference>
<reference evidence="3" key="1">
    <citation type="submission" date="2014-05" db="EMBL/GenBank/DDBJ databases">
        <authorList>
            <person name="Urmite Genomes"/>
        </authorList>
    </citation>
    <scope>NUCLEOTIDE SEQUENCE</scope>
    <source>
        <strain evidence="3">DSM 44074</strain>
    </source>
</reference>
<protein>
    <submittedName>
        <fullName evidence="3">CAAX amino terminal protease self-immunity</fullName>
    </submittedName>
</protein>
<sequence length="298" mass="31689">MAHLALASIEIVSGTADARRASVRWAPSAVIATGLVIYLAAAIAVVVGAAGQIRFTADSSATIPMWHPWLPAAVGIALTLVALPGRGGRASATSRDCVDAVVLTLLGITFAALLVLSGPTEPNYTGLKVALLVICPLLLFAVGRRRGPASDFVDEPPGHRWRPLIPVLGWAATHLVLSTHGPSQRIDVDWVTLVVGLALGFLINAVVEEFFYRRWLQTRWTRVLGGTWPAIIVSSLLWASWHIAIQSGGDLGMDLANTIVNQGVTGLFLGLLWARGQAMWPLLVTHGLMNANPVVLFG</sequence>
<dbReference type="Proteomes" id="UP000028864">
    <property type="component" value="Unassembled WGS sequence"/>
</dbReference>
<evidence type="ECO:0000313" key="4">
    <source>
        <dbReference type="Proteomes" id="UP000028864"/>
    </source>
</evidence>
<feature type="transmembrane region" description="Helical" evidence="1">
    <location>
        <begin position="65"/>
        <end position="85"/>
    </location>
</feature>
<feature type="transmembrane region" description="Helical" evidence="1">
    <location>
        <begin position="29"/>
        <end position="53"/>
    </location>
</feature>
<feature type="transmembrane region" description="Helical" evidence="1">
    <location>
        <begin position="255"/>
        <end position="274"/>
    </location>
</feature>
<organism evidence="3 4">
    <name type="scientific">Mycolicibacterium neoaurum</name>
    <name type="common">Mycobacterium neoaurum</name>
    <dbReference type="NCBI Taxonomy" id="1795"/>
    <lineage>
        <taxon>Bacteria</taxon>
        <taxon>Bacillati</taxon>
        <taxon>Actinomycetota</taxon>
        <taxon>Actinomycetes</taxon>
        <taxon>Mycobacteriales</taxon>
        <taxon>Mycobacteriaceae</taxon>
        <taxon>Mycolicibacterium</taxon>
    </lineage>
</organism>
<evidence type="ECO:0000313" key="3">
    <source>
        <dbReference type="EMBL" id="CDQ42241.1"/>
    </source>
</evidence>
<dbReference type="AlphaFoldDB" id="A0AAV2WE58"/>
<dbReference type="Pfam" id="PF02517">
    <property type="entry name" value="Rce1-like"/>
    <property type="match status" value="1"/>
</dbReference>
<keyword evidence="1" id="KW-1133">Transmembrane helix</keyword>
<feature type="domain" description="CAAX prenyl protease 2/Lysostaphin resistance protein A-like" evidence="2">
    <location>
        <begin position="192"/>
        <end position="291"/>
    </location>
</feature>
<keyword evidence="1" id="KW-0812">Transmembrane</keyword>
<dbReference type="EMBL" id="LK021337">
    <property type="protein sequence ID" value="CDQ42241.1"/>
    <property type="molecule type" value="Genomic_DNA"/>
</dbReference>
<name>A0AAV2WE58_MYCNE</name>
<evidence type="ECO:0000256" key="1">
    <source>
        <dbReference type="SAM" id="Phobius"/>
    </source>
</evidence>
<keyword evidence="1" id="KW-0472">Membrane</keyword>
<keyword evidence="3" id="KW-0378">Hydrolase</keyword>
<feature type="transmembrane region" description="Helical" evidence="1">
    <location>
        <begin position="124"/>
        <end position="143"/>
    </location>
</feature>
<feature type="transmembrane region" description="Helical" evidence="1">
    <location>
        <begin position="190"/>
        <end position="211"/>
    </location>
</feature>
<reference evidence="3" key="2">
    <citation type="submission" date="2015-09" db="EMBL/GenBank/DDBJ databases">
        <title>Draft genome sequence of Mycobacterium neoaurum DSM 44074.</title>
        <authorList>
            <person name="Croce O."/>
            <person name="Robert C."/>
            <person name="Raoult D."/>
            <person name="Drancourt M."/>
        </authorList>
    </citation>
    <scope>NUCLEOTIDE SEQUENCE</scope>
    <source>
        <strain evidence="3">DSM 44074</strain>
    </source>
</reference>